<dbReference type="GO" id="GO:0005669">
    <property type="term" value="C:transcription factor TFIID complex"/>
    <property type="evidence" value="ECO:0007669"/>
    <property type="project" value="InterPro"/>
</dbReference>
<dbReference type="InterPro" id="IPR009072">
    <property type="entry name" value="Histone-fold"/>
</dbReference>
<evidence type="ECO:0000313" key="11">
    <source>
        <dbReference type="Proteomes" id="UP000619265"/>
    </source>
</evidence>
<evidence type="ECO:0000256" key="8">
    <source>
        <dbReference type="SAM" id="MobiDB-lite"/>
    </source>
</evidence>
<dbReference type="Gramene" id="Jr12_23260_p1">
    <property type="protein sequence ID" value="cds.Jr12_23260_p1"/>
    <property type="gene ID" value="Jr12_23260"/>
</dbReference>
<dbReference type="Gene3D" id="1.10.20.10">
    <property type="entry name" value="Histone, subunit A"/>
    <property type="match status" value="1"/>
</dbReference>
<keyword evidence="6" id="KW-0539">Nucleus</keyword>
<reference evidence="10" key="2">
    <citation type="submission" date="2020-03" db="EMBL/GenBank/DDBJ databases">
        <title>Walnut 2.0.</title>
        <authorList>
            <person name="Marrano A."/>
            <person name="Britton M."/>
            <person name="Zimin A.V."/>
            <person name="Zaini P.A."/>
            <person name="Workman R."/>
            <person name="Puiu D."/>
            <person name="Bianco L."/>
            <person name="Allen B.J."/>
            <person name="Troggio M."/>
            <person name="Leslie C.A."/>
            <person name="Timp W."/>
            <person name="Dendekar A."/>
            <person name="Salzberg S.L."/>
            <person name="Neale D.B."/>
        </authorList>
    </citation>
    <scope>NUCLEOTIDE SEQUENCE</scope>
    <source>
        <tissue evidence="10">Leaves</tissue>
    </source>
</reference>
<evidence type="ECO:0000256" key="2">
    <source>
        <dbReference type="ARBA" id="ARBA00009788"/>
    </source>
</evidence>
<comment type="caution">
    <text evidence="10">The sequence shown here is derived from an EMBL/GenBank/DDBJ whole genome shotgun (WGS) entry which is preliminary data.</text>
</comment>
<evidence type="ECO:0000259" key="9">
    <source>
        <dbReference type="Pfam" id="PF04719"/>
    </source>
</evidence>
<dbReference type="Proteomes" id="UP000619265">
    <property type="component" value="Unassembled WGS sequence"/>
</dbReference>
<comment type="similarity">
    <text evidence="2">Belongs to the TAF11 family.</text>
</comment>
<evidence type="ECO:0000256" key="7">
    <source>
        <dbReference type="ARBA" id="ARBA00058775"/>
    </source>
</evidence>
<dbReference type="PANTHER" id="PTHR13218">
    <property type="entry name" value="TRANSCRIPTION INITIATION FACTOR TFIID SUBUNIT 11-RELATED"/>
    <property type="match status" value="1"/>
</dbReference>
<dbReference type="FunFam" id="1.10.20.10:FF:000055">
    <property type="entry name" value="Transcription initiation factor TFIID subunit 11"/>
    <property type="match status" value="1"/>
</dbReference>
<keyword evidence="4" id="KW-0010">Activator</keyword>
<feature type="domain" description="TAFII28-like protein" evidence="9">
    <location>
        <begin position="126"/>
        <end position="211"/>
    </location>
</feature>
<evidence type="ECO:0000256" key="5">
    <source>
        <dbReference type="ARBA" id="ARBA00023163"/>
    </source>
</evidence>
<feature type="compositionally biased region" description="Acidic residues" evidence="8">
    <location>
        <begin position="92"/>
        <end position="103"/>
    </location>
</feature>
<keyword evidence="3" id="KW-0805">Transcription regulation</keyword>
<dbReference type="GO" id="GO:0046982">
    <property type="term" value="F:protein heterodimerization activity"/>
    <property type="evidence" value="ECO:0007669"/>
    <property type="project" value="InterPro"/>
</dbReference>
<sequence>TVAPHQSFALAALRTRPNLSLSLSRAEAERGLKKSMDPFEVAFEDVEDFLPDSPTTGPGHIDNENQFLTPSNPLTSPAPTISIGTNASTGYNEDEDEEEEEDNVDLNIRNIALRDDPDKTAKTRAILSQFTGEQMERFEFYRRSRFKKSEMRKMLLTITGMRTVSEPMVVAVSATAKMFVGDIVETARTVMTERKESGPIRPCHIREAYRRLKLEGKVPRRSVPRLF</sequence>
<dbReference type="PANTHER" id="PTHR13218:SF8">
    <property type="entry name" value="TRANSCRIPTION INITIATION FACTOR TFIID SUBUNIT 11"/>
    <property type="match status" value="1"/>
</dbReference>
<feature type="compositionally biased region" description="Polar residues" evidence="8">
    <location>
        <begin position="75"/>
        <end position="91"/>
    </location>
</feature>
<dbReference type="InterPro" id="IPR006809">
    <property type="entry name" value="TAFII28_dom"/>
</dbReference>
<evidence type="ECO:0000256" key="6">
    <source>
        <dbReference type="ARBA" id="ARBA00023242"/>
    </source>
</evidence>
<keyword evidence="5" id="KW-0804">Transcription</keyword>
<dbReference type="CDD" id="cd08048">
    <property type="entry name" value="HFD_TAF11"/>
    <property type="match status" value="1"/>
</dbReference>
<evidence type="ECO:0000313" key="10">
    <source>
        <dbReference type="EMBL" id="KAF5453559.1"/>
    </source>
</evidence>
<evidence type="ECO:0000256" key="4">
    <source>
        <dbReference type="ARBA" id="ARBA00023159"/>
    </source>
</evidence>
<dbReference type="InterPro" id="IPR045127">
    <property type="entry name" value="TAF11-like"/>
</dbReference>
<evidence type="ECO:0000256" key="1">
    <source>
        <dbReference type="ARBA" id="ARBA00004123"/>
    </source>
</evidence>
<dbReference type="SUPFAM" id="SSF47113">
    <property type="entry name" value="Histone-fold"/>
    <property type="match status" value="1"/>
</dbReference>
<organism evidence="10 11">
    <name type="scientific">Juglans regia</name>
    <name type="common">English walnut</name>
    <dbReference type="NCBI Taxonomy" id="51240"/>
    <lineage>
        <taxon>Eukaryota</taxon>
        <taxon>Viridiplantae</taxon>
        <taxon>Streptophyta</taxon>
        <taxon>Embryophyta</taxon>
        <taxon>Tracheophyta</taxon>
        <taxon>Spermatophyta</taxon>
        <taxon>Magnoliopsida</taxon>
        <taxon>eudicotyledons</taxon>
        <taxon>Gunneridae</taxon>
        <taxon>Pentapetalae</taxon>
        <taxon>rosids</taxon>
        <taxon>fabids</taxon>
        <taxon>Fagales</taxon>
        <taxon>Juglandaceae</taxon>
        <taxon>Juglans</taxon>
    </lineage>
</organism>
<comment type="function">
    <text evidence="7">TAFs are components of the transcription factor IID (TFIID) complex that is essential for mediating regulation of RNA polymerase transcription.</text>
</comment>
<protein>
    <recommendedName>
        <fullName evidence="9">TAFII28-like protein domain-containing protein</fullName>
    </recommendedName>
</protein>
<accession>A0A833U5F1</accession>
<feature type="region of interest" description="Disordered" evidence="8">
    <location>
        <begin position="75"/>
        <end position="103"/>
    </location>
</feature>
<proteinExistence type="inferred from homology"/>
<evidence type="ECO:0000256" key="3">
    <source>
        <dbReference type="ARBA" id="ARBA00023015"/>
    </source>
</evidence>
<reference evidence="10" key="1">
    <citation type="submission" date="2015-10" db="EMBL/GenBank/DDBJ databases">
        <authorList>
            <person name="Martinez-Garcia P.J."/>
            <person name="Crepeau M.W."/>
            <person name="Puiu D."/>
            <person name="Gonzalez-Ibeas D."/>
            <person name="Whalen J."/>
            <person name="Stevens K."/>
            <person name="Paul R."/>
            <person name="Butterfield T."/>
            <person name="Britton M."/>
            <person name="Reagan R."/>
            <person name="Chakraborty S."/>
            <person name="Walawage S.L."/>
            <person name="Vasquez-Gross H.A."/>
            <person name="Cardeno C."/>
            <person name="Famula R."/>
            <person name="Pratt K."/>
            <person name="Kuruganti S."/>
            <person name="Aradhya M.K."/>
            <person name="Leslie C.A."/>
            <person name="Dandekar A.M."/>
            <person name="Salzberg S.L."/>
            <person name="Wegrzyn J.L."/>
            <person name="Langley C.H."/>
            <person name="Neale D.B."/>
        </authorList>
    </citation>
    <scope>NUCLEOTIDE SEQUENCE</scope>
    <source>
        <tissue evidence="10">Leaves</tissue>
    </source>
</reference>
<dbReference type="AlphaFoldDB" id="A0A833U5F1"/>
<dbReference type="GO" id="GO:0051123">
    <property type="term" value="P:RNA polymerase II preinitiation complex assembly"/>
    <property type="evidence" value="ECO:0007669"/>
    <property type="project" value="InterPro"/>
</dbReference>
<gene>
    <name evidence="10" type="ORF">F2P56_028456</name>
</gene>
<feature type="non-terminal residue" evidence="10">
    <location>
        <position position="1"/>
    </location>
</feature>
<comment type="subcellular location">
    <subcellularLocation>
        <location evidence="1">Nucleus</location>
    </subcellularLocation>
</comment>
<name>A0A833U5F1_JUGRE</name>
<dbReference type="Pfam" id="PF04719">
    <property type="entry name" value="TAFII28"/>
    <property type="match status" value="1"/>
</dbReference>
<dbReference type="EMBL" id="LIHL02000012">
    <property type="protein sequence ID" value="KAF5453559.1"/>
    <property type="molecule type" value="Genomic_DNA"/>
</dbReference>